<keyword evidence="3" id="KW-1185">Reference proteome</keyword>
<dbReference type="Proteomes" id="UP000295313">
    <property type="component" value="Unassembled WGS sequence"/>
</dbReference>
<feature type="transmembrane region" description="Helical" evidence="1">
    <location>
        <begin position="7"/>
        <end position="25"/>
    </location>
</feature>
<dbReference type="Pfam" id="PF20619">
    <property type="entry name" value="DUF6804"/>
    <property type="match status" value="1"/>
</dbReference>
<keyword evidence="1" id="KW-1133">Transmembrane helix</keyword>
<evidence type="ECO:0000313" key="3">
    <source>
        <dbReference type="Proteomes" id="UP000295313"/>
    </source>
</evidence>
<sequence length="107" mass="12690">MNQLVKLILIGILILSFLKMPYFFYRLSSYAMFAGFGWLAYDAFQRRDHLDVKIFAVMAILYNPFFHIPFPHFLWLIINTLVIIGLIINLLFSEENPYDNFTKKDDC</sequence>
<name>A0A4R8IJI3_9FLAO</name>
<protein>
    <recommendedName>
        <fullName evidence="4">SPW repeat-containing protein</fullName>
    </recommendedName>
</protein>
<reference evidence="2 3" key="1">
    <citation type="submission" date="2019-03" db="EMBL/GenBank/DDBJ databases">
        <title>Genomic Encyclopedia of Type Strains, Phase III (KMG-III): the genomes of soil and plant-associated and newly described type strains.</title>
        <authorList>
            <person name="Whitman W."/>
        </authorList>
    </citation>
    <scope>NUCLEOTIDE SEQUENCE [LARGE SCALE GENOMIC DNA]</scope>
    <source>
        <strain evidence="2 3">CGMCC 1.12802</strain>
    </source>
</reference>
<proteinExistence type="predicted"/>
<keyword evidence="1" id="KW-0472">Membrane</keyword>
<keyword evidence="1" id="KW-0812">Transmembrane</keyword>
<comment type="caution">
    <text evidence="2">The sequence shown here is derived from an EMBL/GenBank/DDBJ whole genome shotgun (WGS) entry which is preliminary data.</text>
</comment>
<gene>
    <name evidence="2" type="ORF">B0I22_1334</name>
</gene>
<dbReference type="EMBL" id="SOEO01000001">
    <property type="protein sequence ID" value="TDX87153.1"/>
    <property type="molecule type" value="Genomic_DNA"/>
</dbReference>
<evidence type="ECO:0008006" key="4">
    <source>
        <dbReference type="Google" id="ProtNLM"/>
    </source>
</evidence>
<organism evidence="2 3">
    <name type="scientific">Epilithonimonas xixisoli</name>
    <dbReference type="NCBI Taxonomy" id="1476462"/>
    <lineage>
        <taxon>Bacteria</taxon>
        <taxon>Pseudomonadati</taxon>
        <taxon>Bacteroidota</taxon>
        <taxon>Flavobacteriia</taxon>
        <taxon>Flavobacteriales</taxon>
        <taxon>Weeksellaceae</taxon>
        <taxon>Chryseobacterium group</taxon>
        <taxon>Epilithonimonas</taxon>
    </lineage>
</organism>
<dbReference type="AlphaFoldDB" id="A0A4R8IJI3"/>
<dbReference type="InterPro" id="IPR046548">
    <property type="entry name" value="DUF6804"/>
</dbReference>
<feature type="transmembrane region" description="Helical" evidence="1">
    <location>
        <begin position="73"/>
        <end position="92"/>
    </location>
</feature>
<evidence type="ECO:0000256" key="1">
    <source>
        <dbReference type="SAM" id="Phobius"/>
    </source>
</evidence>
<evidence type="ECO:0000313" key="2">
    <source>
        <dbReference type="EMBL" id="TDX87153.1"/>
    </source>
</evidence>
<dbReference type="RefSeq" id="WP_342772847.1">
    <property type="nucleotide sequence ID" value="NZ_SOEO01000001.1"/>
</dbReference>
<accession>A0A4R8IJI3</accession>